<reference evidence="4 5" key="1">
    <citation type="submission" date="2021-01" db="EMBL/GenBank/DDBJ databases">
        <title>Genome public.</title>
        <authorList>
            <person name="Liu C."/>
            <person name="Sun Q."/>
        </authorList>
    </citation>
    <scope>NUCLEOTIDE SEQUENCE [LARGE SCALE GENOMIC DNA]</scope>
    <source>
        <strain evidence="4 5">JC656</strain>
    </source>
</reference>
<dbReference type="PROSITE" id="PS51904">
    <property type="entry name" value="GLYCOSYL_HYDROL_F25_2"/>
    <property type="match status" value="1"/>
</dbReference>
<comment type="similarity">
    <text evidence="1">Belongs to the glycosyl hydrolase 25 family.</text>
</comment>
<evidence type="ECO:0000256" key="1">
    <source>
        <dbReference type="ARBA" id="ARBA00010646"/>
    </source>
</evidence>
<sequence>MSTDPSHWQPGYGIPGQDVSAWQQNVDWQAQWNLGSRFTYVKASEGDYYTSPTFWQQIQGSQRVGMVRGAYHFAIPNWSSGSEQAEYFVANGGKWTADGITLPPVLDIEYNPYQGQTINGWSAGDVCYSMNAAQLSSWIHDFGNTVHALTGRYPVIYSTTDWWQGCLLNDSSFNDYPLWIAAYPNSPSTSPGTLPASWGQFSFWQYSSTGPFDGDSNVWNGNLTQLSMMVSSWDRPGIGMPTGATPISGRWWGGGKAYAGWFKAGQWCFQQPASGPYCFWYGRSTDIPVVGDWNGDGVDTPGIVRGGVWQLSNSISTLTVDRIITYGLPTDTPITGDWDGQGVTTIGVVRNGMWYLTDSLEPYPGVRYAFPFGNPEDTPMSGNWTGGRNFGVGVWRDGWFYLSNNGQSVDNAFPYGLGTDAPVTGDWDGSGGSTVGIVRGGTWQLTNSDWARQVNIIFN</sequence>
<keyword evidence="3" id="KW-0326">Glycosidase</keyword>
<dbReference type="InterPro" id="IPR018077">
    <property type="entry name" value="Glyco_hydro_fam25_subgr"/>
</dbReference>
<evidence type="ECO:0008006" key="6">
    <source>
        <dbReference type="Google" id="ProtNLM"/>
    </source>
</evidence>
<dbReference type="InterPro" id="IPR017853">
    <property type="entry name" value="GH"/>
</dbReference>
<evidence type="ECO:0000256" key="2">
    <source>
        <dbReference type="ARBA" id="ARBA00022801"/>
    </source>
</evidence>
<dbReference type="InterPro" id="IPR002053">
    <property type="entry name" value="Glyco_hydro_25"/>
</dbReference>
<evidence type="ECO:0000256" key="3">
    <source>
        <dbReference type="ARBA" id="ARBA00023295"/>
    </source>
</evidence>
<keyword evidence="5" id="KW-1185">Reference proteome</keyword>
<dbReference type="RefSeq" id="WP_189692959.1">
    <property type="nucleotide sequence ID" value="NZ_BNCM01000003.1"/>
</dbReference>
<protein>
    <recommendedName>
        <fullName evidence="6">Lysozyme</fullName>
    </recommendedName>
</protein>
<dbReference type="EMBL" id="JAERRC010000030">
    <property type="protein sequence ID" value="MBL0706593.1"/>
    <property type="molecule type" value="Genomic_DNA"/>
</dbReference>
<comment type="caution">
    <text evidence="4">The sequence shown here is derived from an EMBL/GenBank/DDBJ whole genome shotgun (WGS) entry which is preliminary data.</text>
</comment>
<dbReference type="PANTHER" id="PTHR34135:SF2">
    <property type="entry name" value="LYSOZYME"/>
    <property type="match status" value="1"/>
</dbReference>
<evidence type="ECO:0000313" key="5">
    <source>
        <dbReference type="Proteomes" id="UP000639051"/>
    </source>
</evidence>
<gene>
    <name evidence="4" type="ORF">JJE72_13940</name>
</gene>
<dbReference type="SUPFAM" id="SSF51445">
    <property type="entry name" value="(Trans)glycosidases"/>
    <property type="match status" value="1"/>
</dbReference>
<dbReference type="Gene3D" id="3.20.20.80">
    <property type="entry name" value="Glycosidases"/>
    <property type="match status" value="1"/>
</dbReference>
<keyword evidence="2" id="KW-0378">Hydrolase</keyword>
<name>A0ABS1K556_9MICC</name>
<organism evidence="4 5">
    <name type="scientific">Sinomonas cellulolyticus</name>
    <dbReference type="NCBI Taxonomy" id="2801916"/>
    <lineage>
        <taxon>Bacteria</taxon>
        <taxon>Bacillati</taxon>
        <taxon>Actinomycetota</taxon>
        <taxon>Actinomycetes</taxon>
        <taxon>Micrococcales</taxon>
        <taxon>Micrococcaceae</taxon>
        <taxon>Sinomonas</taxon>
    </lineage>
</organism>
<dbReference type="Proteomes" id="UP000639051">
    <property type="component" value="Unassembled WGS sequence"/>
</dbReference>
<evidence type="ECO:0000313" key="4">
    <source>
        <dbReference type="EMBL" id="MBL0706593.1"/>
    </source>
</evidence>
<dbReference type="PANTHER" id="PTHR34135">
    <property type="entry name" value="LYSOZYME"/>
    <property type="match status" value="1"/>
</dbReference>
<dbReference type="Pfam" id="PF01183">
    <property type="entry name" value="Glyco_hydro_25"/>
    <property type="match status" value="1"/>
</dbReference>
<proteinExistence type="inferred from homology"/>
<dbReference type="SMART" id="SM00641">
    <property type="entry name" value="Glyco_25"/>
    <property type="match status" value="1"/>
</dbReference>
<accession>A0ABS1K556</accession>